<protein>
    <submittedName>
        <fullName evidence="4">Activin_recp domain-containing protein</fullName>
    </submittedName>
</protein>
<keyword evidence="1" id="KW-1133">Transmembrane helix</keyword>
<sequence>MSLLAVFVFSILLTSSAAIRCHCSLQNCSVGQLQGQCEGAHCIIGFQRFLDLPVLFCGQESIENDECTRSNGSLQTDLMALRLDPDRICRCKTELCNVMNLVETLFPAENDSLSTADQEDYRPQNSSVDTVTSEQSIPVWMYGLVLLLLLSVGLLTCLSLLLSYKLKQLKVASCADSSTATSEPFHNVYVTTSSHYSSPYGLRREVPASPRCPPSPYPVFFKEPFVNMTA</sequence>
<accession>A0A1I8A6S4</accession>
<reference evidence="4" key="1">
    <citation type="submission" date="2016-11" db="UniProtKB">
        <authorList>
            <consortium name="WormBaseParasite"/>
        </authorList>
    </citation>
    <scope>IDENTIFICATION</scope>
</reference>
<keyword evidence="2" id="KW-0732">Signal</keyword>
<dbReference type="AlphaFoldDB" id="A0A1I8A6S4"/>
<proteinExistence type="predicted"/>
<organism evidence="3 4">
    <name type="scientific">Steinernema glaseri</name>
    <dbReference type="NCBI Taxonomy" id="37863"/>
    <lineage>
        <taxon>Eukaryota</taxon>
        <taxon>Metazoa</taxon>
        <taxon>Ecdysozoa</taxon>
        <taxon>Nematoda</taxon>
        <taxon>Chromadorea</taxon>
        <taxon>Rhabditida</taxon>
        <taxon>Tylenchina</taxon>
        <taxon>Panagrolaimomorpha</taxon>
        <taxon>Strongyloidoidea</taxon>
        <taxon>Steinernematidae</taxon>
        <taxon>Steinernema</taxon>
    </lineage>
</organism>
<keyword evidence="1" id="KW-0812">Transmembrane</keyword>
<name>A0A1I8A6S4_9BILA</name>
<evidence type="ECO:0000256" key="1">
    <source>
        <dbReference type="SAM" id="Phobius"/>
    </source>
</evidence>
<evidence type="ECO:0000256" key="2">
    <source>
        <dbReference type="SAM" id="SignalP"/>
    </source>
</evidence>
<dbReference type="WBParaSite" id="L893_g33584.t1">
    <property type="protein sequence ID" value="L893_g33584.t1"/>
    <property type="gene ID" value="L893_g33584"/>
</dbReference>
<evidence type="ECO:0000313" key="3">
    <source>
        <dbReference type="Proteomes" id="UP000095287"/>
    </source>
</evidence>
<keyword evidence="1" id="KW-0472">Membrane</keyword>
<dbReference type="Proteomes" id="UP000095287">
    <property type="component" value="Unplaced"/>
</dbReference>
<feature type="chain" id="PRO_5009314321" evidence="2">
    <location>
        <begin position="19"/>
        <end position="230"/>
    </location>
</feature>
<keyword evidence="3" id="KW-1185">Reference proteome</keyword>
<feature type="signal peptide" evidence="2">
    <location>
        <begin position="1"/>
        <end position="18"/>
    </location>
</feature>
<feature type="transmembrane region" description="Helical" evidence="1">
    <location>
        <begin position="139"/>
        <end position="162"/>
    </location>
</feature>
<evidence type="ECO:0000313" key="4">
    <source>
        <dbReference type="WBParaSite" id="L893_g33584.t1"/>
    </source>
</evidence>